<feature type="binding site" evidence="10">
    <location>
        <begin position="215"/>
        <end position="223"/>
    </location>
    <ligand>
        <name>GTP</name>
        <dbReference type="ChEBI" id="CHEBI:37565"/>
    </ligand>
</feature>
<dbReference type="GO" id="GO:0005737">
    <property type="term" value="C:cytoplasm"/>
    <property type="evidence" value="ECO:0007669"/>
    <property type="project" value="UniProtKB-SubCell"/>
</dbReference>
<dbReference type="SUPFAM" id="SSF52540">
    <property type="entry name" value="P-loop containing nucleoside triphosphate hydrolases"/>
    <property type="match status" value="1"/>
</dbReference>
<evidence type="ECO:0000256" key="10">
    <source>
        <dbReference type="HAMAP-Rule" id="MF_01820"/>
    </source>
</evidence>
<keyword evidence="9 10" id="KW-0342">GTP-binding</keyword>
<evidence type="ECO:0000256" key="7">
    <source>
        <dbReference type="ARBA" id="ARBA00022833"/>
    </source>
</evidence>
<evidence type="ECO:0000256" key="4">
    <source>
        <dbReference type="ARBA" id="ARBA00022730"/>
    </source>
</evidence>
<feature type="domain" description="EngC GTPase" evidence="11">
    <location>
        <begin position="124"/>
        <end position="271"/>
    </location>
</feature>
<evidence type="ECO:0000256" key="9">
    <source>
        <dbReference type="ARBA" id="ARBA00023134"/>
    </source>
</evidence>
<feature type="domain" description="CP-type G" evidence="12">
    <location>
        <begin position="118"/>
        <end position="273"/>
    </location>
</feature>
<keyword evidence="14" id="KW-1185">Reference proteome</keyword>
<dbReference type="Proteomes" id="UP000030700">
    <property type="component" value="Unassembled WGS sequence"/>
</dbReference>
<keyword evidence="1 10" id="KW-0963">Cytoplasm</keyword>
<evidence type="ECO:0000313" key="13">
    <source>
        <dbReference type="EMBL" id="GAK53649.1"/>
    </source>
</evidence>
<comment type="cofactor">
    <cofactor evidence="10">
        <name>Zn(2+)</name>
        <dbReference type="ChEBI" id="CHEBI:29105"/>
    </cofactor>
    <text evidence="10">Binds 1 zinc ion per subunit.</text>
</comment>
<keyword evidence="7 10" id="KW-0862">Zinc</keyword>
<feature type="binding site" evidence="10">
    <location>
        <position position="296"/>
    </location>
    <ligand>
        <name>Zn(2+)</name>
        <dbReference type="ChEBI" id="CHEBI:29105"/>
    </ligand>
</feature>
<evidence type="ECO:0000256" key="8">
    <source>
        <dbReference type="ARBA" id="ARBA00022884"/>
    </source>
</evidence>
<dbReference type="CDD" id="cd01854">
    <property type="entry name" value="YjeQ_EngC"/>
    <property type="match status" value="1"/>
</dbReference>
<dbReference type="Gene3D" id="3.40.50.300">
    <property type="entry name" value="P-loop containing nucleotide triphosphate hydrolases"/>
    <property type="match status" value="1"/>
</dbReference>
<evidence type="ECO:0000259" key="12">
    <source>
        <dbReference type="PROSITE" id="PS51721"/>
    </source>
</evidence>
<comment type="function">
    <text evidence="10">One of several proteins that assist in the late maturation steps of the functional core of the 30S ribosomal subunit. Helps release RbfA from mature subunits. May play a role in the assembly of ribosomal proteins into the subunit. Circularly permuted GTPase that catalyzes slow GTP hydrolysis, GTPase activity is stimulated by the 30S ribosomal subunit.</text>
</comment>
<dbReference type="NCBIfam" id="TIGR00157">
    <property type="entry name" value="ribosome small subunit-dependent GTPase A"/>
    <property type="match status" value="1"/>
</dbReference>
<evidence type="ECO:0000256" key="5">
    <source>
        <dbReference type="ARBA" id="ARBA00022741"/>
    </source>
</evidence>
<evidence type="ECO:0000256" key="3">
    <source>
        <dbReference type="ARBA" id="ARBA00022723"/>
    </source>
</evidence>
<evidence type="ECO:0000256" key="6">
    <source>
        <dbReference type="ARBA" id="ARBA00022801"/>
    </source>
</evidence>
<evidence type="ECO:0000256" key="2">
    <source>
        <dbReference type="ARBA" id="ARBA00022517"/>
    </source>
</evidence>
<comment type="similarity">
    <text evidence="10">Belongs to the TRAFAC class YlqF/YawG GTPase family. RsgA subfamily.</text>
</comment>
<dbReference type="GO" id="GO:0042274">
    <property type="term" value="P:ribosomal small subunit biogenesis"/>
    <property type="evidence" value="ECO:0007669"/>
    <property type="project" value="UniProtKB-UniRule"/>
</dbReference>
<dbReference type="Gene3D" id="1.10.40.50">
    <property type="entry name" value="Probable gtpase engc, domain 3"/>
    <property type="match status" value="1"/>
</dbReference>
<feature type="binding site" evidence="10">
    <location>
        <position position="309"/>
    </location>
    <ligand>
        <name>Zn(2+)</name>
        <dbReference type="ChEBI" id="CHEBI:29105"/>
    </ligand>
</feature>
<name>A0A0S6W5V8_9BACT</name>
<dbReference type="GO" id="GO:0019843">
    <property type="term" value="F:rRNA binding"/>
    <property type="evidence" value="ECO:0007669"/>
    <property type="project" value="UniProtKB-KW"/>
</dbReference>
<dbReference type="HOGENOM" id="CLU_033617_0_1_0"/>
<dbReference type="EC" id="3.6.1.-" evidence="10"/>
<evidence type="ECO:0000313" key="14">
    <source>
        <dbReference type="Proteomes" id="UP000030700"/>
    </source>
</evidence>
<dbReference type="PANTHER" id="PTHR32120:SF10">
    <property type="entry name" value="SMALL RIBOSOMAL SUBUNIT BIOGENESIS GTPASE RSGA"/>
    <property type="match status" value="1"/>
</dbReference>
<dbReference type="GO" id="GO:0046872">
    <property type="term" value="F:metal ion binding"/>
    <property type="evidence" value="ECO:0007669"/>
    <property type="project" value="UniProtKB-KW"/>
</dbReference>
<dbReference type="PROSITE" id="PS51721">
    <property type="entry name" value="G_CP"/>
    <property type="match status" value="1"/>
</dbReference>
<proteinExistence type="inferred from homology"/>
<keyword evidence="2 10" id="KW-0690">Ribosome biogenesis</keyword>
<gene>
    <name evidence="10" type="primary">rsgA</name>
    <name evidence="13" type="ORF">U14_04916</name>
</gene>
<evidence type="ECO:0000259" key="11">
    <source>
        <dbReference type="PROSITE" id="PS50936"/>
    </source>
</evidence>
<comment type="subcellular location">
    <subcellularLocation>
        <location evidence="10">Cytoplasm</location>
    </subcellularLocation>
</comment>
<feature type="binding site" evidence="10">
    <location>
        <begin position="163"/>
        <end position="166"/>
    </location>
    <ligand>
        <name>GTP</name>
        <dbReference type="ChEBI" id="CHEBI:37565"/>
    </ligand>
</feature>
<keyword evidence="3 10" id="KW-0479">Metal-binding</keyword>
<keyword evidence="5 10" id="KW-0547">Nucleotide-binding</keyword>
<feature type="binding site" evidence="10">
    <location>
        <position position="301"/>
    </location>
    <ligand>
        <name>Zn(2+)</name>
        <dbReference type="ChEBI" id="CHEBI:29105"/>
    </ligand>
</feature>
<dbReference type="AlphaFoldDB" id="A0A0S6W5V8"/>
<accession>A0A0S6W5V8</accession>
<dbReference type="HAMAP" id="MF_01820">
    <property type="entry name" value="GTPase_RsgA"/>
    <property type="match status" value="1"/>
</dbReference>
<dbReference type="GO" id="GO:0005525">
    <property type="term" value="F:GTP binding"/>
    <property type="evidence" value="ECO:0007669"/>
    <property type="project" value="UniProtKB-UniRule"/>
</dbReference>
<dbReference type="GO" id="GO:0003924">
    <property type="term" value="F:GTPase activity"/>
    <property type="evidence" value="ECO:0007669"/>
    <property type="project" value="UniProtKB-UniRule"/>
</dbReference>
<dbReference type="Pfam" id="PF03193">
    <property type="entry name" value="RsgA_GTPase"/>
    <property type="match status" value="1"/>
</dbReference>
<dbReference type="InterPro" id="IPR010914">
    <property type="entry name" value="RsgA_GTPase_dom"/>
</dbReference>
<keyword evidence="4 10" id="KW-0699">rRNA-binding</keyword>
<dbReference type="PANTHER" id="PTHR32120">
    <property type="entry name" value="SMALL RIBOSOMAL SUBUNIT BIOGENESIS GTPASE RSGA"/>
    <property type="match status" value="1"/>
</dbReference>
<reference evidence="13" key="1">
    <citation type="journal article" date="2015" name="PeerJ">
        <title>First genomic representation of candidate bacterial phylum KSB3 points to enhanced environmental sensing as a trigger of wastewater bulking.</title>
        <authorList>
            <person name="Sekiguchi Y."/>
            <person name="Ohashi A."/>
            <person name="Parks D.H."/>
            <person name="Yamauchi T."/>
            <person name="Tyson G.W."/>
            <person name="Hugenholtz P."/>
        </authorList>
    </citation>
    <scope>NUCLEOTIDE SEQUENCE [LARGE SCALE GENOMIC DNA]</scope>
</reference>
<protein>
    <recommendedName>
        <fullName evidence="10">Small ribosomal subunit biogenesis GTPase RsgA</fullName>
        <ecNumber evidence="10">3.6.1.-</ecNumber>
    </recommendedName>
</protein>
<dbReference type="InterPro" id="IPR027417">
    <property type="entry name" value="P-loop_NTPase"/>
</dbReference>
<feature type="binding site" evidence="10">
    <location>
        <position position="303"/>
    </location>
    <ligand>
        <name>Zn(2+)</name>
        <dbReference type="ChEBI" id="CHEBI:29105"/>
    </ligand>
</feature>
<comment type="subunit">
    <text evidence="10">Monomer. Associates with 30S ribosomal subunit, binds 16S rRNA.</text>
</comment>
<dbReference type="STRING" id="1499966.U14_04916"/>
<keyword evidence="6 10" id="KW-0378">Hydrolase</keyword>
<dbReference type="InterPro" id="IPR004881">
    <property type="entry name" value="Ribosome_biogen_GTPase_RsgA"/>
</dbReference>
<evidence type="ECO:0000256" key="1">
    <source>
        <dbReference type="ARBA" id="ARBA00022490"/>
    </source>
</evidence>
<organism evidence="13">
    <name type="scientific">Candidatus Moduliflexus flocculans</name>
    <dbReference type="NCBI Taxonomy" id="1499966"/>
    <lineage>
        <taxon>Bacteria</taxon>
        <taxon>Candidatus Moduliflexota</taxon>
        <taxon>Candidatus Moduliflexia</taxon>
        <taxon>Candidatus Moduliflexales</taxon>
        <taxon>Candidatus Moduliflexaceae</taxon>
    </lineage>
</organism>
<sequence>MHLTSFGWNSFFSEQFQPFQAEGLIPGRVAMVQKQSYVVFHEQGESPARLSGRFRYQSQTPGELPTVGDWVAIQLADSMLIQAVLPRKNCLTRTPPISGGRKLRAIHGESMIIGGTTEEQLIAANIDTGFIVTSLDDDFSLGRLERYLTLLRANRIAPVIVLNKADLQDDLARYREQVQAIAAETPVFCVSARQQRGLEALTPYLTPGCTACFLGSSGVGKSTMINAFLGADRQKTGQISEVTGKGRHVTTYRELIPLPAGGVLIDNPGIREVKIWGEQEDINRSFADIDMLFDSCRFRNCTHTSEPGCAVLAAIQHGELDERRYRNYLRQLREVDALAMRKHDRSRLDVRNKKRKLHAKDEYRLTRRNRERREH</sequence>
<dbReference type="EMBL" id="DF820459">
    <property type="protein sequence ID" value="GAK53649.1"/>
    <property type="molecule type" value="Genomic_DNA"/>
</dbReference>
<dbReference type="InterPro" id="IPR030378">
    <property type="entry name" value="G_CP_dom"/>
</dbReference>
<dbReference type="PROSITE" id="PS50936">
    <property type="entry name" value="ENGC_GTPASE"/>
    <property type="match status" value="1"/>
</dbReference>
<keyword evidence="8 10" id="KW-0694">RNA-binding</keyword>